<dbReference type="Gene3D" id="3.40.50.1110">
    <property type="entry name" value="SGNH hydrolase"/>
    <property type="match status" value="1"/>
</dbReference>
<protein>
    <submittedName>
        <fullName evidence="3">SGNH hydrolase-type esterase domain-containing protein</fullName>
    </submittedName>
</protein>
<dbReference type="AlphaFoldDB" id="A0AAE0LZW9"/>
<dbReference type="Pfam" id="PF13472">
    <property type="entry name" value="Lipase_GDSL_2"/>
    <property type="match status" value="1"/>
</dbReference>
<name>A0AAE0LZW9_9PEZI</name>
<keyword evidence="3" id="KW-0378">Hydrolase</keyword>
<evidence type="ECO:0000256" key="1">
    <source>
        <dbReference type="SAM" id="MobiDB-lite"/>
    </source>
</evidence>
<dbReference type="InterPro" id="IPR013830">
    <property type="entry name" value="SGNH_hydro"/>
</dbReference>
<feature type="region of interest" description="Disordered" evidence="1">
    <location>
        <begin position="64"/>
        <end position="86"/>
    </location>
</feature>
<proteinExistence type="predicted"/>
<dbReference type="InterPro" id="IPR036514">
    <property type="entry name" value="SGNH_hydro_sf"/>
</dbReference>
<dbReference type="SUPFAM" id="SSF52266">
    <property type="entry name" value="SGNH hydrolase"/>
    <property type="match status" value="1"/>
</dbReference>
<reference evidence="3" key="1">
    <citation type="journal article" date="2023" name="Mol. Phylogenet. Evol.">
        <title>Genome-scale phylogeny and comparative genomics of the fungal order Sordariales.</title>
        <authorList>
            <person name="Hensen N."/>
            <person name="Bonometti L."/>
            <person name="Westerberg I."/>
            <person name="Brannstrom I.O."/>
            <person name="Guillou S."/>
            <person name="Cros-Aarteil S."/>
            <person name="Calhoun S."/>
            <person name="Haridas S."/>
            <person name="Kuo A."/>
            <person name="Mondo S."/>
            <person name="Pangilinan J."/>
            <person name="Riley R."/>
            <person name="LaButti K."/>
            <person name="Andreopoulos B."/>
            <person name="Lipzen A."/>
            <person name="Chen C."/>
            <person name="Yan M."/>
            <person name="Daum C."/>
            <person name="Ng V."/>
            <person name="Clum A."/>
            <person name="Steindorff A."/>
            <person name="Ohm R.A."/>
            <person name="Martin F."/>
            <person name="Silar P."/>
            <person name="Natvig D.O."/>
            <person name="Lalanne C."/>
            <person name="Gautier V."/>
            <person name="Ament-Velasquez S.L."/>
            <person name="Kruys A."/>
            <person name="Hutchinson M.I."/>
            <person name="Powell A.J."/>
            <person name="Barry K."/>
            <person name="Miller A.N."/>
            <person name="Grigoriev I.V."/>
            <person name="Debuchy R."/>
            <person name="Gladieux P."/>
            <person name="Hiltunen Thoren M."/>
            <person name="Johannesson H."/>
        </authorList>
    </citation>
    <scope>NUCLEOTIDE SEQUENCE</scope>
    <source>
        <strain evidence="3">CBS 118394</strain>
    </source>
</reference>
<evidence type="ECO:0000259" key="2">
    <source>
        <dbReference type="Pfam" id="PF13472"/>
    </source>
</evidence>
<evidence type="ECO:0000313" key="3">
    <source>
        <dbReference type="EMBL" id="KAK3313039.1"/>
    </source>
</evidence>
<dbReference type="Proteomes" id="UP001283341">
    <property type="component" value="Unassembled WGS sequence"/>
</dbReference>
<dbReference type="CDD" id="cd01833">
    <property type="entry name" value="XynB_like"/>
    <property type="match status" value="1"/>
</dbReference>
<dbReference type="InterPro" id="IPR051532">
    <property type="entry name" value="Ester_Hydrolysis_Enzymes"/>
</dbReference>
<dbReference type="EMBL" id="JAUEDM010000008">
    <property type="protein sequence ID" value="KAK3313039.1"/>
    <property type="molecule type" value="Genomic_DNA"/>
</dbReference>
<sequence length="308" mass="34382">MLSSDEHHYTNHAHPIKFMIIGDSISHGREGDWTWRYRIWEWFRHEGIHTASFVGPYRGTWHPPGEPSEPLARPPPELLLEGEDPSPKPTLLRTEGGYAPGVSPEFLFSDHHAAAWGLQAMQAKDLIAEQIADYQPDVCLVGLGFNDLAWGVSNAEGTLRSIKTFLSQARSKKPDCKFAVANVPHRDHSDTRLADMADEYNKMLAEAVCEWSTEVSPVALVYLAEVYEPDRASYDGIHPNALGEYLVALAFSRTLIRAFSIGRHELRIPKCSLGAEHKVETRLVDRLCLETDAGLEVYLDFCDGGSGD</sequence>
<dbReference type="GO" id="GO:0004622">
    <property type="term" value="F:phosphatidylcholine lysophospholipase activity"/>
    <property type="evidence" value="ECO:0007669"/>
    <property type="project" value="TreeGrafter"/>
</dbReference>
<feature type="domain" description="SGNH hydrolase-type esterase" evidence="2">
    <location>
        <begin position="127"/>
        <end position="243"/>
    </location>
</feature>
<dbReference type="PANTHER" id="PTHR30383:SF19">
    <property type="entry name" value="FIBRONECTIN TYPE-III DOMAIN-CONTAINING PROTEIN"/>
    <property type="match status" value="1"/>
</dbReference>
<comment type="caution">
    <text evidence="3">The sequence shown here is derived from an EMBL/GenBank/DDBJ whole genome shotgun (WGS) entry which is preliminary data.</text>
</comment>
<gene>
    <name evidence="3" type="ORF">B0H66DRAFT_631974</name>
</gene>
<accession>A0AAE0LZW9</accession>
<organism evidence="3 4">
    <name type="scientific">Apodospora peruviana</name>
    <dbReference type="NCBI Taxonomy" id="516989"/>
    <lineage>
        <taxon>Eukaryota</taxon>
        <taxon>Fungi</taxon>
        <taxon>Dikarya</taxon>
        <taxon>Ascomycota</taxon>
        <taxon>Pezizomycotina</taxon>
        <taxon>Sordariomycetes</taxon>
        <taxon>Sordariomycetidae</taxon>
        <taxon>Sordariales</taxon>
        <taxon>Lasiosphaeriaceae</taxon>
        <taxon>Apodospora</taxon>
    </lineage>
</organism>
<feature type="compositionally biased region" description="Pro residues" evidence="1">
    <location>
        <begin position="64"/>
        <end position="77"/>
    </location>
</feature>
<keyword evidence="4" id="KW-1185">Reference proteome</keyword>
<evidence type="ECO:0000313" key="4">
    <source>
        <dbReference type="Proteomes" id="UP001283341"/>
    </source>
</evidence>
<reference evidence="3" key="2">
    <citation type="submission" date="2023-06" db="EMBL/GenBank/DDBJ databases">
        <authorList>
            <consortium name="Lawrence Berkeley National Laboratory"/>
            <person name="Haridas S."/>
            <person name="Hensen N."/>
            <person name="Bonometti L."/>
            <person name="Westerberg I."/>
            <person name="Brannstrom I.O."/>
            <person name="Guillou S."/>
            <person name="Cros-Aarteil S."/>
            <person name="Calhoun S."/>
            <person name="Kuo A."/>
            <person name="Mondo S."/>
            <person name="Pangilinan J."/>
            <person name="Riley R."/>
            <person name="Labutti K."/>
            <person name="Andreopoulos B."/>
            <person name="Lipzen A."/>
            <person name="Chen C."/>
            <person name="Yanf M."/>
            <person name="Daum C."/>
            <person name="Ng V."/>
            <person name="Clum A."/>
            <person name="Steindorff A."/>
            <person name="Ohm R."/>
            <person name="Martin F."/>
            <person name="Silar P."/>
            <person name="Natvig D."/>
            <person name="Lalanne C."/>
            <person name="Gautier V."/>
            <person name="Ament-Velasquez S.L."/>
            <person name="Kruys A."/>
            <person name="Hutchinson M.I."/>
            <person name="Powell A.J."/>
            <person name="Barry K."/>
            <person name="Miller A.N."/>
            <person name="Grigoriev I.V."/>
            <person name="Debuchy R."/>
            <person name="Gladieux P."/>
            <person name="Thoren M.H."/>
            <person name="Johannesson H."/>
        </authorList>
    </citation>
    <scope>NUCLEOTIDE SEQUENCE</scope>
    <source>
        <strain evidence="3">CBS 118394</strain>
    </source>
</reference>
<dbReference type="PANTHER" id="PTHR30383">
    <property type="entry name" value="THIOESTERASE 1/PROTEASE 1/LYSOPHOSPHOLIPASE L1"/>
    <property type="match status" value="1"/>
</dbReference>